<dbReference type="PANTHER" id="PTHR46741">
    <property type="entry name" value="OS09G0413600 PROTEIN"/>
    <property type="match status" value="1"/>
</dbReference>
<dbReference type="EMBL" id="BSYO01000003">
    <property type="protein sequence ID" value="GMH01716.1"/>
    <property type="molecule type" value="Genomic_DNA"/>
</dbReference>
<proteinExistence type="predicted"/>
<dbReference type="Proteomes" id="UP001279734">
    <property type="component" value="Unassembled WGS sequence"/>
</dbReference>
<dbReference type="InterPro" id="IPR012870">
    <property type="entry name" value="DUF1666"/>
</dbReference>
<gene>
    <name evidence="1" type="ORF">Nepgr_003555</name>
</gene>
<protein>
    <submittedName>
        <fullName evidence="1">Uncharacterized protein</fullName>
    </submittedName>
</protein>
<comment type="caution">
    <text evidence="1">The sequence shown here is derived from an EMBL/GenBank/DDBJ whole genome shotgun (WGS) entry which is preliminary data.</text>
</comment>
<dbReference type="Pfam" id="PF07891">
    <property type="entry name" value="DUF1666"/>
    <property type="match status" value="1"/>
</dbReference>
<accession>A0AAD3RZR0</accession>
<dbReference type="PANTHER" id="PTHR46741:SF4">
    <property type="entry name" value="FINGER FYVE DOMAIN PROTEIN, PUTATIVE (DUF1666)-RELATED"/>
    <property type="match status" value="1"/>
</dbReference>
<name>A0AAD3RZR0_NEPGR</name>
<organism evidence="1 2">
    <name type="scientific">Nepenthes gracilis</name>
    <name type="common">Slender pitcher plant</name>
    <dbReference type="NCBI Taxonomy" id="150966"/>
    <lineage>
        <taxon>Eukaryota</taxon>
        <taxon>Viridiplantae</taxon>
        <taxon>Streptophyta</taxon>
        <taxon>Embryophyta</taxon>
        <taxon>Tracheophyta</taxon>
        <taxon>Spermatophyta</taxon>
        <taxon>Magnoliopsida</taxon>
        <taxon>eudicotyledons</taxon>
        <taxon>Gunneridae</taxon>
        <taxon>Pentapetalae</taxon>
        <taxon>Caryophyllales</taxon>
        <taxon>Nepenthaceae</taxon>
        <taxon>Nepenthes</taxon>
    </lineage>
</organism>
<sequence>MRAFLEFLRVDKDEANQALKSSDGNQLDIRDPSYTELLTDVRTNLQKKEKRLKDLVRSGNCIVKRLHKTYRYYHLNHELLEAQVELRLVSRALSMSRLTTDQIMWCRTKLGAINFLGRKVNVGSSFSVFPW</sequence>
<dbReference type="AlphaFoldDB" id="A0AAD3RZR0"/>
<evidence type="ECO:0000313" key="1">
    <source>
        <dbReference type="EMBL" id="GMH01716.1"/>
    </source>
</evidence>
<evidence type="ECO:0000313" key="2">
    <source>
        <dbReference type="Proteomes" id="UP001279734"/>
    </source>
</evidence>
<keyword evidence="2" id="KW-1185">Reference proteome</keyword>
<reference evidence="1" key="1">
    <citation type="submission" date="2023-05" db="EMBL/GenBank/DDBJ databases">
        <title>Nepenthes gracilis genome sequencing.</title>
        <authorList>
            <person name="Fukushima K."/>
        </authorList>
    </citation>
    <scope>NUCLEOTIDE SEQUENCE</scope>
    <source>
        <strain evidence="1">SING2019-196</strain>
    </source>
</reference>